<proteinExistence type="predicted"/>
<name>A0A3N2Q674_SODAK</name>
<reference evidence="2 3" key="1">
    <citation type="journal article" date="2018" name="Mol. Ecol.">
        <title>The obligate alkalophilic soda-lake fungus Sodiomyces alkalinus has shifted to a protein diet.</title>
        <authorList>
            <person name="Grum-Grzhimaylo A.A."/>
            <person name="Falkoski D.L."/>
            <person name="van den Heuvel J."/>
            <person name="Valero-Jimenez C.A."/>
            <person name="Min B."/>
            <person name="Choi I.G."/>
            <person name="Lipzen A."/>
            <person name="Daum C.G."/>
            <person name="Aanen D.K."/>
            <person name="Tsang A."/>
            <person name="Henrissat B."/>
            <person name="Bilanenko E.N."/>
            <person name="de Vries R.P."/>
            <person name="van Kan J.A.L."/>
            <person name="Grigoriev I.V."/>
            <person name="Debets A.J.M."/>
        </authorList>
    </citation>
    <scope>NUCLEOTIDE SEQUENCE [LARGE SCALE GENOMIC DNA]</scope>
    <source>
        <strain evidence="2 3">F11</strain>
    </source>
</reference>
<protein>
    <submittedName>
        <fullName evidence="2">Uncharacterized protein</fullName>
    </submittedName>
</protein>
<dbReference type="RefSeq" id="XP_028470080.1">
    <property type="nucleotide sequence ID" value="XM_028610170.1"/>
</dbReference>
<dbReference type="AlphaFoldDB" id="A0A3N2Q674"/>
<gene>
    <name evidence="2" type="ORF">SODALDRAFT_326458</name>
</gene>
<organism evidence="2 3">
    <name type="scientific">Sodiomyces alkalinus (strain CBS 110278 / VKM F-3762 / F11)</name>
    <name type="common">Alkaliphilic filamentous fungus</name>
    <dbReference type="NCBI Taxonomy" id="1314773"/>
    <lineage>
        <taxon>Eukaryota</taxon>
        <taxon>Fungi</taxon>
        <taxon>Dikarya</taxon>
        <taxon>Ascomycota</taxon>
        <taxon>Pezizomycotina</taxon>
        <taxon>Sordariomycetes</taxon>
        <taxon>Hypocreomycetidae</taxon>
        <taxon>Glomerellales</taxon>
        <taxon>Plectosphaerellaceae</taxon>
        <taxon>Sodiomyces</taxon>
    </lineage>
</organism>
<evidence type="ECO:0000313" key="3">
    <source>
        <dbReference type="Proteomes" id="UP000272025"/>
    </source>
</evidence>
<dbReference type="EMBL" id="ML119051">
    <property type="protein sequence ID" value="ROT42274.1"/>
    <property type="molecule type" value="Genomic_DNA"/>
</dbReference>
<feature type="region of interest" description="Disordered" evidence="1">
    <location>
        <begin position="254"/>
        <end position="295"/>
    </location>
</feature>
<dbReference type="GeneID" id="39578648"/>
<keyword evidence="3" id="KW-1185">Reference proteome</keyword>
<evidence type="ECO:0000313" key="2">
    <source>
        <dbReference type="EMBL" id="ROT42274.1"/>
    </source>
</evidence>
<sequence length="295" mass="33200">MSLRASRTSRTNRNRPKKSEFSKDARAHLICYNPELQAAASMYISGFLGRMSTAETHSLPTHQGRARHSYHHPNPKVYPSPAAPVRTFAKAPSHWKKGLPGSGGNMALVPDDYSRSAYTVSAKARMEPLRLGLRHLVQQYQETREVCNQLKTEFDEQVSNIKAYCGMGTLDRLWKEKNRSNRESGQGLDAKLCAVQFCLDNFENHLFRVSIPRQANEQVIRIQESGRRVVGLMRQTRRSRVSLHRLVAELSQGEVEADPDSEENKVLFKGQDGSGDGCEHHLDEDQSANAGDDIQ</sequence>
<feature type="region of interest" description="Disordered" evidence="1">
    <location>
        <begin position="1"/>
        <end position="21"/>
    </location>
</feature>
<evidence type="ECO:0000256" key="1">
    <source>
        <dbReference type="SAM" id="MobiDB-lite"/>
    </source>
</evidence>
<dbReference type="Proteomes" id="UP000272025">
    <property type="component" value="Unassembled WGS sequence"/>
</dbReference>
<accession>A0A3N2Q674</accession>